<evidence type="ECO:0000256" key="1">
    <source>
        <dbReference type="SAM" id="Phobius"/>
    </source>
</evidence>
<dbReference type="NCBIfam" id="NF033218">
    <property type="entry name" value="anchor_AmaP"/>
    <property type="match status" value="1"/>
</dbReference>
<feature type="transmembrane region" description="Helical" evidence="1">
    <location>
        <begin position="7"/>
        <end position="31"/>
    </location>
</feature>
<sequence length="194" mass="21266">MGFINRFLLLLYSLFIACFSLGVVAIALQIVPESILMNEYHYLMQSEQWSTIAGGVAVFLVSIHLFGCSFSGSGKTENENGEILVIHGKTGDVSISLQAIQNLVEQVAGAVHGVRSIRTRVLLTKASAKGKQPLLSIRLRLVIGREVNAPSISDNVRAEIHRYMQDTVGIEDFVTDIAVEDISNTPLLKKKRVV</sequence>
<keyword evidence="1" id="KW-0472">Membrane</keyword>
<keyword evidence="3" id="KW-1185">Reference proteome</keyword>
<reference evidence="2 3" key="1">
    <citation type="submission" date="2023-04" db="EMBL/GenBank/DDBJ databases">
        <title>Genome Sequence of Selenomonas sputigena ATCC 33150.</title>
        <authorList>
            <person name="Miller D.P."/>
            <person name="Anvari S."/>
            <person name="Polson S.W."/>
            <person name="Macdonald M."/>
            <person name="Mcdowell J.V."/>
        </authorList>
    </citation>
    <scope>NUCLEOTIDE SEQUENCE [LARGE SCALE GENOMIC DNA]</scope>
    <source>
        <strain evidence="2 3">ATCC 33150</strain>
    </source>
</reference>
<dbReference type="PROSITE" id="PS51257">
    <property type="entry name" value="PROKAR_LIPOPROTEIN"/>
    <property type="match status" value="1"/>
</dbReference>
<keyword evidence="1" id="KW-1133">Transmembrane helix</keyword>
<accession>A0ABV3X2J3</accession>
<gene>
    <name evidence="2" type="primary">amaP</name>
    <name evidence="2" type="ORF">QCO44_01930</name>
</gene>
<organism evidence="2 3">
    <name type="scientific">Selenomonas sputigena</name>
    <dbReference type="NCBI Taxonomy" id="69823"/>
    <lineage>
        <taxon>Bacteria</taxon>
        <taxon>Bacillati</taxon>
        <taxon>Bacillota</taxon>
        <taxon>Negativicutes</taxon>
        <taxon>Selenomonadales</taxon>
        <taxon>Selenomonadaceae</taxon>
        <taxon>Selenomonas</taxon>
    </lineage>
</organism>
<keyword evidence="1" id="KW-0812">Transmembrane</keyword>
<evidence type="ECO:0000313" key="2">
    <source>
        <dbReference type="EMBL" id="MEX5284405.1"/>
    </source>
</evidence>
<protein>
    <submittedName>
        <fullName evidence="2">Alkaline shock response membrane anchor protein AmaP</fullName>
    </submittedName>
</protein>
<dbReference type="EMBL" id="JARVLH010000001">
    <property type="protein sequence ID" value="MEX5284405.1"/>
    <property type="molecule type" value="Genomic_DNA"/>
</dbReference>
<dbReference type="Proteomes" id="UP001559623">
    <property type="component" value="Unassembled WGS sequence"/>
</dbReference>
<name>A0ABV3X2J3_9FIRM</name>
<proteinExistence type="predicted"/>
<dbReference type="RefSeq" id="WP_368846119.1">
    <property type="nucleotide sequence ID" value="NZ_CP194411.1"/>
</dbReference>
<evidence type="ECO:0000313" key="3">
    <source>
        <dbReference type="Proteomes" id="UP001559623"/>
    </source>
</evidence>
<comment type="caution">
    <text evidence="2">The sequence shown here is derived from an EMBL/GenBank/DDBJ whole genome shotgun (WGS) entry which is preliminary data.</text>
</comment>
<feature type="transmembrane region" description="Helical" evidence="1">
    <location>
        <begin position="51"/>
        <end position="70"/>
    </location>
</feature>